<keyword evidence="12 15" id="KW-1133">Transmembrane helix</keyword>
<evidence type="ECO:0000256" key="3">
    <source>
        <dbReference type="ARBA" id="ARBA00022448"/>
    </source>
</evidence>
<dbReference type="EC" id="7.2.2.10" evidence="2"/>
<dbReference type="GO" id="GO:0012505">
    <property type="term" value="C:endomembrane system"/>
    <property type="evidence" value="ECO:0007669"/>
    <property type="project" value="UniProtKB-SubCell"/>
</dbReference>
<dbReference type="WBParaSite" id="PDA_v2.g16397.t1">
    <property type="protein sequence ID" value="PDA_v2.g16397.t1"/>
    <property type="gene ID" value="PDA_v2.g16397"/>
</dbReference>
<accession>A0A914PFC0</accession>
<keyword evidence="11" id="KW-1278">Translocase</keyword>
<dbReference type="GO" id="GO:0051480">
    <property type="term" value="P:regulation of cytosolic calcium ion concentration"/>
    <property type="evidence" value="ECO:0007669"/>
    <property type="project" value="TreeGrafter"/>
</dbReference>
<reference evidence="18" key="1">
    <citation type="submission" date="2022-11" db="UniProtKB">
        <authorList>
            <consortium name="WormBaseParasite"/>
        </authorList>
    </citation>
    <scope>IDENTIFICATION</scope>
</reference>
<sequence length="275" mass="30400">MLEISLDELKDLMTFRGYEAKELITNKYGGIEILCKKLNTDFESGIPYTAVDLKERKDKYGTNEIPPPPMKSFLFLVSEAMQDLTLLILIVSAIISLTLSFLLPKEDENVNGHDKHEVKSWIEGAAILIFVAVVVLVTALIDYTKERQFGGFQSKEKSENNKKIAVIRQGFEIEIPVDELVVGDIAQIKCGDVLPVDGIIIQSTDLRIDESSLTGESDWIKKSAEYDPMLLSGTNVMEGNGRMLVTAVGVHSQTGIIMTLLGAAADNKEFMVKQG</sequence>
<dbReference type="InterPro" id="IPR008250">
    <property type="entry name" value="ATPase_P-typ_transduc_dom_A_sf"/>
</dbReference>
<evidence type="ECO:0000256" key="8">
    <source>
        <dbReference type="ARBA" id="ARBA00022837"/>
    </source>
</evidence>
<evidence type="ECO:0000256" key="15">
    <source>
        <dbReference type="SAM" id="Phobius"/>
    </source>
</evidence>
<keyword evidence="8" id="KW-0106">Calcium</keyword>
<comment type="subcellular location">
    <subcellularLocation>
        <location evidence="1">Endomembrane system</location>
        <topology evidence="1">Multi-pass membrane protein</topology>
    </subcellularLocation>
</comment>
<evidence type="ECO:0000256" key="6">
    <source>
        <dbReference type="ARBA" id="ARBA00022723"/>
    </source>
</evidence>
<dbReference type="Pfam" id="PF00690">
    <property type="entry name" value="Cation_ATPase_N"/>
    <property type="match status" value="1"/>
</dbReference>
<dbReference type="PANTHER" id="PTHR24093">
    <property type="entry name" value="CATION TRANSPORTING ATPASE"/>
    <property type="match status" value="1"/>
</dbReference>
<dbReference type="InterPro" id="IPR059000">
    <property type="entry name" value="ATPase_P-type_domA"/>
</dbReference>
<evidence type="ECO:0000256" key="11">
    <source>
        <dbReference type="ARBA" id="ARBA00022967"/>
    </source>
</evidence>
<dbReference type="Pfam" id="PF00122">
    <property type="entry name" value="E1-E2_ATPase"/>
    <property type="match status" value="1"/>
</dbReference>
<evidence type="ECO:0000256" key="14">
    <source>
        <dbReference type="ARBA" id="ARBA00023136"/>
    </source>
</evidence>
<evidence type="ECO:0000256" key="1">
    <source>
        <dbReference type="ARBA" id="ARBA00004127"/>
    </source>
</evidence>
<dbReference type="Gene3D" id="1.20.1110.10">
    <property type="entry name" value="Calcium-transporting ATPase, transmembrane domain"/>
    <property type="match status" value="1"/>
</dbReference>
<keyword evidence="7" id="KW-0547">Nucleotide-binding</keyword>
<dbReference type="GO" id="GO:0005388">
    <property type="term" value="F:P-type calcium transporter activity"/>
    <property type="evidence" value="ECO:0007669"/>
    <property type="project" value="UniProtKB-EC"/>
</dbReference>
<evidence type="ECO:0000313" key="18">
    <source>
        <dbReference type="WBParaSite" id="PDA_v2.g16397.t1"/>
    </source>
</evidence>
<feature type="transmembrane region" description="Helical" evidence="15">
    <location>
        <begin position="124"/>
        <end position="143"/>
    </location>
</feature>
<feature type="domain" description="Cation-transporting P-type ATPase N-terminal" evidence="16">
    <location>
        <begin position="27"/>
        <end position="101"/>
    </location>
</feature>
<keyword evidence="9" id="KW-0067">ATP-binding</keyword>
<proteinExistence type="predicted"/>
<name>A0A914PFC0_9BILA</name>
<dbReference type="AlphaFoldDB" id="A0A914PFC0"/>
<keyword evidence="6" id="KW-0479">Metal-binding</keyword>
<dbReference type="NCBIfam" id="TIGR01494">
    <property type="entry name" value="ATPase_P-type"/>
    <property type="match status" value="1"/>
</dbReference>
<dbReference type="SMART" id="SM00831">
    <property type="entry name" value="Cation_ATPase_N"/>
    <property type="match status" value="1"/>
</dbReference>
<dbReference type="SUPFAM" id="SSF81653">
    <property type="entry name" value="Calcium ATPase, transduction domain A"/>
    <property type="match status" value="1"/>
</dbReference>
<dbReference type="FunFam" id="2.70.150.10:FF:000001">
    <property type="entry name" value="Calcium-transporting ATPase"/>
    <property type="match status" value="1"/>
</dbReference>
<evidence type="ECO:0000256" key="2">
    <source>
        <dbReference type="ARBA" id="ARBA00012790"/>
    </source>
</evidence>
<dbReference type="SUPFAM" id="SSF81665">
    <property type="entry name" value="Calcium ATPase, transmembrane domain M"/>
    <property type="match status" value="1"/>
</dbReference>
<dbReference type="Proteomes" id="UP000887578">
    <property type="component" value="Unplaced"/>
</dbReference>
<keyword evidence="17" id="KW-1185">Reference proteome</keyword>
<dbReference type="InterPro" id="IPR004014">
    <property type="entry name" value="ATPase_P-typ_cation-transptr_N"/>
</dbReference>
<dbReference type="FunFam" id="1.20.1110.10:FF:000002">
    <property type="entry name" value="Calcium-transporting ATPase"/>
    <property type="match status" value="1"/>
</dbReference>
<evidence type="ECO:0000256" key="4">
    <source>
        <dbReference type="ARBA" id="ARBA00022568"/>
    </source>
</evidence>
<feature type="transmembrane region" description="Helical" evidence="15">
    <location>
        <begin position="84"/>
        <end position="104"/>
    </location>
</feature>
<keyword evidence="4" id="KW-0109">Calcium transport</keyword>
<dbReference type="InterPro" id="IPR023298">
    <property type="entry name" value="ATPase_P-typ_TM_dom_sf"/>
</dbReference>
<dbReference type="PANTHER" id="PTHR24093:SF369">
    <property type="entry name" value="CALCIUM-TRANSPORTING ATPASE"/>
    <property type="match status" value="1"/>
</dbReference>
<keyword evidence="5 15" id="KW-0812">Transmembrane</keyword>
<dbReference type="InterPro" id="IPR001757">
    <property type="entry name" value="P_typ_ATPase"/>
</dbReference>
<evidence type="ECO:0000256" key="12">
    <source>
        <dbReference type="ARBA" id="ARBA00022989"/>
    </source>
</evidence>
<dbReference type="Gene3D" id="2.70.150.10">
    <property type="entry name" value="Calcium-transporting ATPase, cytoplasmic transduction domain A"/>
    <property type="match status" value="1"/>
</dbReference>
<keyword evidence="3" id="KW-0813">Transport</keyword>
<evidence type="ECO:0000256" key="13">
    <source>
        <dbReference type="ARBA" id="ARBA00023065"/>
    </source>
</evidence>
<keyword evidence="13" id="KW-0406">Ion transport</keyword>
<dbReference type="GO" id="GO:0016887">
    <property type="term" value="F:ATP hydrolysis activity"/>
    <property type="evidence" value="ECO:0007669"/>
    <property type="project" value="InterPro"/>
</dbReference>
<dbReference type="GO" id="GO:0005524">
    <property type="term" value="F:ATP binding"/>
    <property type="evidence" value="ECO:0007669"/>
    <property type="project" value="UniProtKB-KW"/>
</dbReference>
<evidence type="ECO:0000313" key="17">
    <source>
        <dbReference type="Proteomes" id="UP000887578"/>
    </source>
</evidence>
<dbReference type="GO" id="GO:0005886">
    <property type="term" value="C:plasma membrane"/>
    <property type="evidence" value="ECO:0007669"/>
    <property type="project" value="TreeGrafter"/>
</dbReference>
<evidence type="ECO:0000256" key="7">
    <source>
        <dbReference type="ARBA" id="ARBA00022741"/>
    </source>
</evidence>
<evidence type="ECO:0000256" key="10">
    <source>
        <dbReference type="ARBA" id="ARBA00022842"/>
    </source>
</evidence>
<protein>
    <recommendedName>
        <fullName evidence="2">P-type Ca(2+) transporter</fullName>
        <ecNumber evidence="2">7.2.2.10</ecNumber>
    </recommendedName>
</protein>
<evidence type="ECO:0000256" key="5">
    <source>
        <dbReference type="ARBA" id="ARBA00022692"/>
    </source>
</evidence>
<keyword evidence="14 15" id="KW-0472">Membrane</keyword>
<organism evidence="17 18">
    <name type="scientific">Panagrolaimus davidi</name>
    <dbReference type="NCBI Taxonomy" id="227884"/>
    <lineage>
        <taxon>Eukaryota</taxon>
        <taxon>Metazoa</taxon>
        <taxon>Ecdysozoa</taxon>
        <taxon>Nematoda</taxon>
        <taxon>Chromadorea</taxon>
        <taxon>Rhabditida</taxon>
        <taxon>Tylenchina</taxon>
        <taxon>Panagrolaimomorpha</taxon>
        <taxon>Panagrolaimoidea</taxon>
        <taxon>Panagrolaimidae</taxon>
        <taxon>Panagrolaimus</taxon>
    </lineage>
</organism>
<dbReference type="GO" id="GO:0046872">
    <property type="term" value="F:metal ion binding"/>
    <property type="evidence" value="ECO:0007669"/>
    <property type="project" value="UniProtKB-KW"/>
</dbReference>
<evidence type="ECO:0000259" key="16">
    <source>
        <dbReference type="SMART" id="SM00831"/>
    </source>
</evidence>
<keyword evidence="10" id="KW-0460">Magnesium</keyword>
<evidence type="ECO:0000256" key="9">
    <source>
        <dbReference type="ARBA" id="ARBA00022840"/>
    </source>
</evidence>